<organism evidence="1">
    <name type="scientific">hydrothermal vent metagenome</name>
    <dbReference type="NCBI Taxonomy" id="652676"/>
    <lineage>
        <taxon>unclassified sequences</taxon>
        <taxon>metagenomes</taxon>
        <taxon>ecological metagenomes</taxon>
    </lineage>
</organism>
<dbReference type="EMBL" id="UOGA01000117">
    <property type="protein sequence ID" value="VAX18183.1"/>
    <property type="molecule type" value="Genomic_DNA"/>
</dbReference>
<accession>A0A3B1C0R9</accession>
<reference evidence="1" key="1">
    <citation type="submission" date="2018-06" db="EMBL/GenBank/DDBJ databases">
        <authorList>
            <person name="Zhirakovskaya E."/>
        </authorList>
    </citation>
    <scope>NUCLEOTIDE SEQUENCE</scope>
</reference>
<gene>
    <name evidence="1" type="ORF">MNBD_NITROSPINAE04-1539</name>
</gene>
<name>A0A3B1C0R9_9ZZZZ</name>
<sequence>GEDGRYREGDKKQALEKKDTKFFHDTLKTPGALRGITQGIST</sequence>
<protein>
    <submittedName>
        <fullName evidence="1">Uncharacterized protein</fullName>
    </submittedName>
</protein>
<dbReference type="AlphaFoldDB" id="A0A3B1C0R9"/>
<feature type="non-terminal residue" evidence="1">
    <location>
        <position position="1"/>
    </location>
</feature>
<evidence type="ECO:0000313" key="1">
    <source>
        <dbReference type="EMBL" id="VAX18183.1"/>
    </source>
</evidence>
<proteinExistence type="predicted"/>